<organism evidence="3 4">
    <name type="scientific">Empedobacter falsenii</name>
    <dbReference type="NCBI Taxonomy" id="343874"/>
    <lineage>
        <taxon>Bacteria</taxon>
        <taxon>Pseudomonadati</taxon>
        <taxon>Bacteroidota</taxon>
        <taxon>Flavobacteriia</taxon>
        <taxon>Flavobacteriales</taxon>
        <taxon>Weeksellaceae</taxon>
        <taxon>Empedobacter</taxon>
    </lineage>
</organism>
<name>A0A376G3E3_9FLAO</name>
<dbReference type="InterPro" id="IPR005184">
    <property type="entry name" value="DUF306_Meta_HslJ"/>
</dbReference>
<dbReference type="Proteomes" id="UP000254737">
    <property type="component" value="Unassembled WGS sequence"/>
</dbReference>
<dbReference type="PROSITE" id="PS51257">
    <property type="entry name" value="PROKAR_LIPOPROTEIN"/>
    <property type="match status" value="1"/>
</dbReference>
<dbReference type="RefSeq" id="WP_114999133.1">
    <property type="nucleotide sequence ID" value="NZ_UFXS01000001.1"/>
</dbReference>
<dbReference type="InterPro" id="IPR053147">
    <property type="entry name" value="Hsp_HslJ-like"/>
</dbReference>
<evidence type="ECO:0000256" key="1">
    <source>
        <dbReference type="SAM" id="SignalP"/>
    </source>
</evidence>
<feature type="signal peptide" evidence="1">
    <location>
        <begin position="1"/>
        <end position="25"/>
    </location>
</feature>
<dbReference type="Pfam" id="PF03724">
    <property type="entry name" value="META"/>
    <property type="match status" value="1"/>
</dbReference>
<evidence type="ECO:0000259" key="2">
    <source>
        <dbReference type="Pfam" id="PF03724"/>
    </source>
</evidence>
<dbReference type="PANTHER" id="PTHR35535">
    <property type="entry name" value="HEAT SHOCK PROTEIN HSLJ"/>
    <property type="match status" value="1"/>
</dbReference>
<keyword evidence="1" id="KW-0732">Signal</keyword>
<feature type="chain" id="PRO_5016623082" evidence="1">
    <location>
        <begin position="26"/>
        <end position="144"/>
    </location>
</feature>
<reference evidence="3 4" key="1">
    <citation type="submission" date="2018-06" db="EMBL/GenBank/DDBJ databases">
        <authorList>
            <consortium name="Pathogen Informatics"/>
            <person name="Doyle S."/>
        </authorList>
    </citation>
    <scope>NUCLEOTIDE SEQUENCE [LARGE SCALE GENOMIC DNA]</scope>
    <source>
        <strain evidence="3 4">NCTC13456</strain>
    </source>
</reference>
<dbReference type="STRING" id="343874.GCA_000805695_02712"/>
<proteinExistence type="predicted"/>
<dbReference type="Gene3D" id="2.40.128.270">
    <property type="match status" value="1"/>
</dbReference>
<evidence type="ECO:0000313" key="4">
    <source>
        <dbReference type="Proteomes" id="UP000254737"/>
    </source>
</evidence>
<dbReference type="EMBL" id="UFXS01000001">
    <property type="protein sequence ID" value="STD54471.1"/>
    <property type="molecule type" value="Genomic_DNA"/>
</dbReference>
<dbReference type="PANTHER" id="PTHR35535:SF1">
    <property type="entry name" value="HEAT SHOCK PROTEIN HSLJ"/>
    <property type="match status" value="1"/>
</dbReference>
<gene>
    <name evidence="3" type="ORF">NCTC13456_01031</name>
</gene>
<sequence>MKKIVTLFSATILMSFIATSCSTSASTAKIKPKSEVSISNQNWYLINDNNVVKGLYDKDVMLVIDEANSTVSGFAGCNNFNAAFTKVSGVTSFVNFSETKMACPNLQEEKAFLSMLKSVNRYEVSGKELHLYKGNILLLTFKTL</sequence>
<evidence type="ECO:0000313" key="3">
    <source>
        <dbReference type="EMBL" id="STD54471.1"/>
    </source>
</evidence>
<accession>A0A376G3E3</accession>
<protein>
    <submittedName>
        <fullName evidence="3">META domain</fullName>
    </submittedName>
</protein>
<feature type="domain" description="DUF306" evidence="2">
    <location>
        <begin position="38"/>
        <end position="138"/>
    </location>
</feature>
<dbReference type="InterPro" id="IPR038670">
    <property type="entry name" value="HslJ-like_sf"/>
</dbReference>
<dbReference type="AlphaFoldDB" id="A0A376G3E3"/>